<dbReference type="Gene3D" id="2.30.30.60">
    <property type="match status" value="1"/>
</dbReference>
<evidence type="ECO:0000259" key="10">
    <source>
        <dbReference type="Pfam" id="PF00924"/>
    </source>
</evidence>
<dbReference type="InterPro" id="IPR049278">
    <property type="entry name" value="MS_channel_C"/>
</dbReference>
<keyword evidence="7" id="KW-0175">Coiled coil</keyword>
<evidence type="ECO:0000256" key="6">
    <source>
        <dbReference type="ARBA" id="ARBA00023136"/>
    </source>
</evidence>
<feature type="coiled-coil region" evidence="7">
    <location>
        <begin position="147"/>
        <end position="181"/>
    </location>
</feature>
<protein>
    <submittedName>
        <fullName evidence="12">Mechanosensitive ion channel domain-containing protein</fullName>
    </submittedName>
</protein>
<dbReference type="InterPro" id="IPR045275">
    <property type="entry name" value="MscS_archaea/bacteria_type"/>
</dbReference>
<feature type="domain" description="Mechanosensitive ion channel MscS C-terminal" evidence="11">
    <location>
        <begin position="586"/>
        <end position="666"/>
    </location>
</feature>
<evidence type="ECO:0000313" key="13">
    <source>
        <dbReference type="Proteomes" id="UP001576780"/>
    </source>
</evidence>
<keyword evidence="5 9" id="KW-1133">Transmembrane helix</keyword>
<comment type="similarity">
    <text evidence="2">Belongs to the MscS (TC 1.A.23) family.</text>
</comment>
<keyword evidence="6 9" id="KW-0472">Membrane</keyword>
<dbReference type="SUPFAM" id="SSF50182">
    <property type="entry name" value="Sm-like ribonucleoproteins"/>
    <property type="match status" value="1"/>
</dbReference>
<proteinExistence type="inferred from homology"/>
<dbReference type="InterPro" id="IPR006685">
    <property type="entry name" value="MscS_channel_2nd"/>
</dbReference>
<dbReference type="SUPFAM" id="SSF82689">
    <property type="entry name" value="Mechanosensitive channel protein MscS (YggB), C-terminal domain"/>
    <property type="match status" value="1"/>
</dbReference>
<feature type="compositionally biased region" description="Basic and acidic residues" evidence="8">
    <location>
        <begin position="246"/>
        <end position="259"/>
    </location>
</feature>
<keyword evidence="13" id="KW-1185">Reference proteome</keyword>
<dbReference type="InterPro" id="IPR010920">
    <property type="entry name" value="LSM_dom_sf"/>
</dbReference>
<keyword evidence="3" id="KW-1003">Cell membrane</keyword>
<feature type="compositionally biased region" description="Basic and acidic residues" evidence="8">
    <location>
        <begin position="35"/>
        <end position="52"/>
    </location>
</feature>
<comment type="caution">
    <text evidence="12">The sequence shown here is derived from an EMBL/GenBank/DDBJ whole genome shotgun (WGS) entry which is preliminary data.</text>
</comment>
<dbReference type="RefSeq" id="WP_413276490.1">
    <property type="nucleotide sequence ID" value="NZ_JBHFNT010000050.1"/>
</dbReference>
<keyword evidence="4 9" id="KW-0812">Transmembrane</keyword>
<feature type="region of interest" description="Disordered" evidence="8">
    <location>
        <begin position="240"/>
        <end position="259"/>
    </location>
</feature>
<evidence type="ECO:0000256" key="9">
    <source>
        <dbReference type="SAM" id="Phobius"/>
    </source>
</evidence>
<dbReference type="PANTHER" id="PTHR30221:SF1">
    <property type="entry name" value="SMALL-CONDUCTANCE MECHANOSENSITIVE CHANNEL"/>
    <property type="match status" value="1"/>
</dbReference>
<dbReference type="SUPFAM" id="SSF82861">
    <property type="entry name" value="Mechanosensitive channel protein MscS (YggB), transmembrane region"/>
    <property type="match status" value="1"/>
</dbReference>
<feature type="compositionally biased region" description="Basic and acidic residues" evidence="8">
    <location>
        <begin position="323"/>
        <end position="333"/>
    </location>
</feature>
<dbReference type="Proteomes" id="UP001576780">
    <property type="component" value="Unassembled WGS sequence"/>
</dbReference>
<dbReference type="EMBL" id="JBHFNT010000050">
    <property type="protein sequence ID" value="MFB2834044.1"/>
    <property type="molecule type" value="Genomic_DNA"/>
</dbReference>
<dbReference type="Gene3D" id="1.10.287.1260">
    <property type="match status" value="1"/>
</dbReference>
<feature type="transmembrane region" description="Helical" evidence="9">
    <location>
        <begin position="431"/>
        <end position="454"/>
    </location>
</feature>
<reference evidence="12 13" key="1">
    <citation type="submission" date="2024-09" db="EMBL/GenBank/DDBJ databases">
        <title>Floridaenema gen nov. (Aerosakkonemataceae, Aerosakkonematales ord. nov., Cyanobacteria) from benthic tropical and subtropical fresh waters, with the description of four new species.</title>
        <authorList>
            <person name="Moretto J.A."/>
            <person name="Berthold D.E."/>
            <person name="Lefler F.W."/>
            <person name="Huang I.-S."/>
            <person name="Laughinghouse H. IV."/>
        </authorList>
    </citation>
    <scope>NUCLEOTIDE SEQUENCE [LARGE SCALE GENOMIC DNA]</scope>
    <source>
        <strain evidence="12 13">BLCC-F167</strain>
    </source>
</reference>
<evidence type="ECO:0000256" key="3">
    <source>
        <dbReference type="ARBA" id="ARBA00022475"/>
    </source>
</evidence>
<dbReference type="Gene3D" id="3.30.70.100">
    <property type="match status" value="1"/>
</dbReference>
<dbReference type="InterPro" id="IPR011066">
    <property type="entry name" value="MscS_channel_C_sf"/>
</dbReference>
<feature type="transmembrane region" description="Helical" evidence="9">
    <location>
        <begin position="466"/>
        <end position="487"/>
    </location>
</feature>
<dbReference type="Pfam" id="PF00924">
    <property type="entry name" value="MS_channel_2nd"/>
    <property type="match status" value="1"/>
</dbReference>
<feature type="region of interest" description="Disordered" evidence="8">
    <location>
        <begin position="26"/>
        <end position="55"/>
    </location>
</feature>
<organism evidence="12 13">
    <name type="scientific">Floridaenema evergladense BLCC-F167</name>
    <dbReference type="NCBI Taxonomy" id="3153639"/>
    <lineage>
        <taxon>Bacteria</taxon>
        <taxon>Bacillati</taxon>
        <taxon>Cyanobacteriota</taxon>
        <taxon>Cyanophyceae</taxon>
        <taxon>Oscillatoriophycideae</taxon>
        <taxon>Aerosakkonematales</taxon>
        <taxon>Aerosakkonemataceae</taxon>
        <taxon>Floridanema</taxon>
        <taxon>Floridanema evergladense</taxon>
    </lineage>
</organism>
<evidence type="ECO:0000256" key="5">
    <source>
        <dbReference type="ARBA" id="ARBA00022989"/>
    </source>
</evidence>
<dbReference type="PANTHER" id="PTHR30221">
    <property type="entry name" value="SMALL-CONDUCTANCE MECHANOSENSITIVE CHANNEL"/>
    <property type="match status" value="1"/>
</dbReference>
<evidence type="ECO:0000256" key="7">
    <source>
        <dbReference type="SAM" id="Coils"/>
    </source>
</evidence>
<sequence>MWRYRVRAIILVGVIGVFTVSVAPVRSQEQQEPAPDAKTEKVEPAKSAKPPDPKAATTIKQLDIPVDELKLLVKPLTLDELQNEAAAWMQALQDKAKEISEAEVTIKRQNLAIAKQKEGAEALATAKKALEEAQKIQQGATVGSPQYQEATKKVEEAQENLKKAQKAVDEAQTTKAELKKDETAQEALEKAKKTGNLDTAKQTLDRTKADRDKLTAGTLAYQDATKKIEKLEAAIKKVEDAQEAQKGAKPDSPEYKKATEQLDKADEALKKLLQELGASKGDKTEQSSQNLNNATATLEKTEIKNNPEEKVAGVPGVVNNEQKLQEKKQEVERTTQQLEKSADAESEAKNQLVTTVTELQGQQTAIIDRLNAVLDELEKKGGDVKSYRQYIKAVSTVEVDTKDTEGLGLRLISWAQSSEGGLRWAGNFGKFTGIILASIVVSQILGALLNQILSRFGGTSAIMRQFIVMLVKRGGVVVGFLLALTALEVSLGPVLALVGGVSFVLAFALQSNLGNLASGLMIMAYKPFDVGDEIKVGELWGWVEAITLANTKIKGFSGQIFTIPNNNIWNDTIENLSHDKNRKIMLSFRVAFDEDLKKVEQLLIDTFKSHPKVLTNPAPSTFVWQIEEYYISLFAGGWTKKDDFWDTYADIIRLIQKRFNEEGIELAAIPKAIEIGVEMNELNGKNHNFPAAITPQQVTVEN</sequence>
<evidence type="ECO:0000256" key="1">
    <source>
        <dbReference type="ARBA" id="ARBA00004651"/>
    </source>
</evidence>
<evidence type="ECO:0000256" key="2">
    <source>
        <dbReference type="ARBA" id="ARBA00008017"/>
    </source>
</evidence>
<evidence type="ECO:0000256" key="4">
    <source>
        <dbReference type="ARBA" id="ARBA00022692"/>
    </source>
</evidence>
<evidence type="ECO:0000259" key="11">
    <source>
        <dbReference type="Pfam" id="PF21082"/>
    </source>
</evidence>
<dbReference type="InterPro" id="IPR011014">
    <property type="entry name" value="MscS_channel_TM-2"/>
</dbReference>
<evidence type="ECO:0000256" key="8">
    <source>
        <dbReference type="SAM" id="MobiDB-lite"/>
    </source>
</evidence>
<feature type="region of interest" description="Disordered" evidence="8">
    <location>
        <begin position="322"/>
        <end position="347"/>
    </location>
</feature>
<gene>
    <name evidence="12" type="ORF">ACE1CA_05875</name>
</gene>
<accession>A0ABV4WG40</accession>
<dbReference type="Pfam" id="PF21082">
    <property type="entry name" value="MS_channel_3rd"/>
    <property type="match status" value="1"/>
</dbReference>
<evidence type="ECO:0000313" key="12">
    <source>
        <dbReference type="EMBL" id="MFB2834044.1"/>
    </source>
</evidence>
<feature type="domain" description="Mechanosensitive ion channel MscS" evidence="10">
    <location>
        <begin position="513"/>
        <end position="578"/>
    </location>
</feature>
<comment type="subcellular location">
    <subcellularLocation>
        <location evidence="1">Cell membrane</location>
        <topology evidence="1">Multi-pass membrane protein</topology>
    </subcellularLocation>
</comment>
<dbReference type="InterPro" id="IPR023408">
    <property type="entry name" value="MscS_beta-dom_sf"/>
</dbReference>
<name>A0ABV4WG40_9CYAN</name>